<gene>
    <name evidence="2" type="ORF">SVIM_LOCUS180109</name>
</gene>
<dbReference type="EMBL" id="CAADRP010001112">
    <property type="protein sequence ID" value="VFU36070.1"/>
    <property type="molecule type" value="Genomic_DNA"/>
</dbReference>
<evidence type="ECO:0000313" key="2">
    <source>
        <dbReference type="EMBL" id="VFU36070.1"/>
    </source>
</evidence>
<feature type="region of interest" description="Disordered" evidence="1">
    <location>
        <begin position="65"/>
        <end position="87"/>
    </location>
</feature>
<dbReference type="AlphaFoldDB" id="A0A6N2L7H4"/>
<sequence length="113" mass="12618">MNSSPHCVLNLSKTTSLCASKPVFDFSSTKKLPSLSKHGRIINSGTNPYYLTSGYLPRSPYNRRLSRLDLNPTQSRERAPTGKVSRRRHLLSPSLSFIVKRIEFIAAGLRDGV</sequence>
<name>A0A6N2L7H4_SALVM</name>
<evidence type="ECO:0000256" key="1">
    <source>
        <dbReference type="SAM" id="MobiDB-lite"/>
    </source>
</evidence>
<reference evidence="2" key="1">
    <citation type="submission" date="2019-03" db="EMBL/GenBank/DDBJ databases">
        <authorList>
            <person name="Mank J."/>
            <person name="Almeida P."/>
        </authorList>
    </citation>
    <scope>NUCLEOTIDE SEQUENCE</scope>
    <source>
        <strain evidence="2">78183</strain>
    </source>
</reference>
<proteinExistence type="predicted"/>
<protein>
    <submittedName>
        <fullName evidence="2">Uncharacterized protein</fullName>
    </submittedName>
</protein>
<accession>A0A6N2L7H4</accession>
<organism evidence="2">
    <name type="scientific">Salix viminalis</name>
    <name type="common">Common osier</name>
    <name type="synonym">Basket willow</name>
    <dbReference type="NCBI Taxonomy" id="40686"/>
    <lineage>
        <taxon>Eukaryota</taxon>
        <taxon>Viridiplantae</taxon>
        <taxon>Streptophyta</taxon>
        <taxon>Embryophyta</taxon>
        <taxon>Tracheophyta</taxon>
        <taxon>Spermatophyta</taxon>
        <taxon>Magnoliopsida</taxon>
        <taxon>eudicotyledons</taxon>
        <taxon>Gunneridae</taxon>
        <taxon>Pentapetalae</taxon>
        <taxon>rosids</taxon>
        <taxon>fabids</taxon>
        <taxon>Malpighiales</taxon>
        <taxon>Salicaceae</taxon>
        <taxon>Saliceae</taxon>
        <taxon>Salix</taxon>
    </lineage>
</organism>